<organism evidence="1 2">
    <name type="scientific">Paralvinella palmiformis</name>
    <dbReference type="NCBI Taxonomy" id="53620"/>
    <lineage>
        <taxon>Eukaryota</taxon>
        <taxon>Metazoa</taxon>
        <taxon>Spiralia</taxon>
        <taxon>Lophotrochozoa</taxon>
        <taxon>Annelida</taxon>
        <taxon>Polychaeta</taxon>
        <taxon>Sedentaria</taxon>
        <taxon>Canalipalpata</taxon>
        <taxon>Terebellida</taxon>
        <taxon>Terebelliformia</taxon>
        <taxon>Alvinellidae</taxon>
        <taxon>Paralvinella</taxon>
    </lineage>
</organism>
<evidence type="ECO:0000313" key="2">
    <source>
        <dbReference type="Proteomes" id="UP001208570"/>
    </source>
</evidence>
<keyword evidence="2" id="KW-1185">Reference proteome</keyword>
<name>A0AAD9N1B6_9ANNE</name>
<reference evidence="1" key="1">
    <citation type="journal article" date="2023" name="Mol. Biol. Evol.">
        <title>Third-Generation Sequencing Reveals the Adaptive Role of the Epigenome in Three Deep-Sea Polychaetes.</title>
        <authorList>
            <person name="Perez M."/>
            <person name="Aroh O."/>
            <person name="Sun Y."/>
            <person name="Lan Y."/>
            <person name="Juniper S.K."/>
            <person name="Young C.R."/>
            <person name="Angers B."/>
            <person name="Qian P.Y."/>
        </authorList>
    </citation>
    <scope>NUCLEOTIDE SEQUENCE</scope>
    <source>
        <strain evidence="1">P08H-3</strain>
    </source>
</reference>
<dbReference type="Proteomes" id="UP001208570">
    <property type="component" value="Unassembled WGS sequence"/>
</dbReference>
<dbReference type="AlphaFoldDB" id="A0AAD9N1B6"/>
<sequence length="114" mass="13474">MAANANYQRRRNRPQHPQDLAFELNSGHIPNDNFLRRDVNVDGARHLFGRDLQLDLLEKAKTWEAFEKAFPLLEKITNSKFTKREPWMTDYWSTKFSINQIKIIPKETPKANYA</sequence>
<proteinExistence type="predicted"/>
<evidence type="ECO:0000313" key="1">
    <source>
        <dbReference type="EMBL" id="KAK2153517.1"/>
    </source>
</evidence>
<accession>A0AAD9N1B6</accession>
<dbReference type="EMBL" id="JAODUP010000294">
    <property type="protein sequence ID" value="KAK2153517.1"/>
    <property type="molecule type" value="Genomic_DNA"/>
</dbReference>
<comment type="caution">
    <text evidence="1">The sequence shown here is derived from an EMBL/GenBank/DDBJ whole genome shotgun (WGS) entry which is preliminary data.</text>
</comment>
<gene>
    <name evidence="1" type="ORF">LSH36_294g02022</name>
</gene>
<protein>
    <submittedName>
        <fullName evidence="1">Uncharacterized protein</fullName>
    </submittedName>
</protein>